<feature type="compositionally biased region" description="Basic and acidic residues" evidence="4">
    <location>
        <begin position="1082"/>
        <end position="1094"/>
    </location>
</feature>
<gene>
    <name evidence="6" type="ORF">PAC_10619</name>
</gene>
<dbReference type="Proteomes" id="UP000184330">
    <property type="component" value="Unassembled WGS sequence"/>
</dbReference>
<dbReference type="PANTHER" id="PTHR43392:SF2">
    <property type="entry name" value="AAA-TYPE ATPASE FAMILY PROTEIN _ ANKYRIN REPEAT FAMILY PROTEIN"/>
    <property type="match status" value="1"/>
</dbReference>
<feature type="region of interest" description="Disordered" evidence="4">
    <location>
        <begin position="1"/>
        <end position="34"/>
    </location>
</feature>
<evidence type="ECO:0000313" key="6">
    <source>
        <dbReference type="EMBL" id="CZR60723.1"/>
    </source>
</evidence>
<dbReference type="InterPro" id="IPR050773">
    <property type="entry name" value="CbxX/CfxQ_RuBisCO_ESX"/>
</dbReference>
<proteinExistence type="inferred from homology"/>
<keyword evidence="3" id="KW-0067">ATP-binding</keyword>
<dbReference type="Gene3D" id="1.10.8.60">
    <property type="match status" value="2"/>
</dbReference>
<feature type="domain" description="AAA+ ATPase" evidence="5">
    <location>
        <begin position="87"/>
        <end position="224"/>
    </location>
</feature>
<evidence type="ECO:0000256" key="1">
    <source>
        <dbReference type="ARBA" id="ARBA00010378"/>
    </source>
</evidence>
<dbReference type="GO" id="GO:0005524">
    <property type="term" value="F:ATP binding"/>
    <property type="evidence" value="ECO:0007669"/>
    <property type="project" value="UniProtKB-KW"/>
</dbReference>
<feature type="compositionally biased region" description="Basic and acidic residues" evidence="4">
    <location>
        <begin position="1020"/>
        <end position="1032"/>
    </location>
</feature>
<comment type="similarity">
    <text evidence="1">Belongs to the CbxX/CfxQ family.</text>
</comment>
<name>A0A1L7X6T5_9HELO</name>
<feature type="region of interest" description="Disordered" evidence="4">
    <location>
        <begin position="329"/>
        <end position="355"/>
    </location>
</feature>
<evidence type="ECO:0000313" key="7">
    <source>
        <dbReference type="Proteomes" id="UP000184330"/>
    </source>
</evidence>
<feature type="region of interest" description="Disordered" evidence="4">
    <location>
        <begin position="1074"/>
        <end position="1151"/>
    </location>
</feature>
<dbReference type="InterPro" id="IPR000641">
    <property type="entry name" value="CbxX/CfxQ"/>
</dbReference>
<reference evidence="6 7" key="1">
    <citation type="submission" date="2016-03" db="EMBL/GenBank/DDBJ databases">
        <authorList>
            <person name="Ploux O."/>
        </authorList>
    </citation>
    <scope>NUCLEOTIDE SEQUENCE [LARGE SCALE GENOMIC DNA]</scope>
    <source>
        <strain evidence="6 7">UAMH 11012</strain>
    </source>
</reference>
<dbReference type="FunFam" id="1.10.8.60:FF:000160">
    <property type="entry name" value="WGS project CABT00000000 data, contig 2.55"/>
    <property type="match status" value="1"/>
</dbReference>
<dbReference type="STRING" id="576137.A0A1L7X6T5"/>
<dbReference type="EMBL" id="FJOG01000016">
    <property type="protein sequence ID" value="CZR60723.1"/>
    <property type="molecule type" value="Genomic_DNA"/>
</dbReference>
<dbReference type="SMART" id="SM00382">
    <property type="entry name" value="AAA"/>
    <property type="match status" value="3"/>
</dbReference>
<evidence type="ECO:0000259" key="5">
    <source>
        <dbReference type="SMART" id="SM00382"/>
    </source>
</evidence>
<evidence type="ECO:0000256" key="4">
    <source>
        <dbReference type="SAM" id="MobiDB-lite"/>
    </source>
</evidence>
<sequence length="1200" mass="135408">MDSSVQSGPNGQEIRTKNSNEKRYQDFEPKPSRAEKEWVRMKNLGDKNTKVNEVMDLIGLEDVKQQFLSILAKEKIHDKQKIKVKNDRFHAVLLGNPGTGKTTIAKLYGEFLEEIKVLNIDRPTVSGNYSNNYEPIPDPDFKAFRLFSGAKLAIQGAQQAQDEIKEIAETGGIIFIDETYQLLSPHNSSVGAAILDIVLTTMEENIGKLAVLFAGYNRDMQTFFEHNQGLRSRIPYTFHFQDFNNAQLLTILAAKIEEKYGLDNSGEPKMKVEEEIDGRLMKVKAGKDSRLMRVVIRRLAAGRDLRGFGNARAVENLLAQISERQARRLAEEERSKKEKAKEDLEEWNKRHDEKVDREKLKEQLKTEKEEIKQGRIRLHEELRQLRDRKTELTKQVIDYKKGNQGSADDEEASKDENLTTDAAAGVKNDSNIDEDGEDWQLRGIELDETENDTETESEKPNDNVTLDDDAIFCFTRDDLIGPPPSTAEKSLAYSELQKLTGLKSVKLAVDTMIGMLETNYERELEELYPLTLSLNQVFFGAPGTGKTTVAKLYGQILSELALLSDGEVVVKNPSDFIGNAVGVSESNTRNILAATVGKVLVIDEAYMLHSGIHSQGSSYGTSVIDTIVAEVQGIPGDDRCIILVGYEDRLKEMFQNANPGLARRFRIDRAFRFENFNTEELMKILKKKMDDEDIKASPQALKVAQDVLERAQMRANFSNAGDVVTLLDTAKMNFQARIQNIVPRPVAGEFQREDFDLEWNRRADAAENCSKALEGKVSQSLVVKLQEWIHSANDARELEEHLSDSVPSRIMIKGPPGTGKKTTARQIAKVFYDIGYLATDELVTKSVSDLLGQYVGHTAPKTKALLESCLGKTLFIHDAERLAEHSSYAAETVAEFASLLDTPKYFNKMVLVFAGTPQDMENLMSTRPALSQLFRDNMVSEPLTPDECMALLFKLLEDKSISAPFLKEPASKDYMETKVLMARLTKSPLWKNATHVGDLAKQMATPVLATWRANKRKQHEAKTNGTKDENGHSRKTNATKVLMARLTKSPLWKNATHVGDLAKQMATPVLATWRANKRKQHEAKTNGTKDENGRKQTPHSQSNSAFSPLDPLSYPKPEREKGVSEEEFQRVQEEYRSSIEDAKKKSKADQAYEQKKKKLLMEMERCPAGYEWYRKDNMWHCRGGYHDMSDEDIVAKLIRS</sequence>
<dbReference type="OrthoDB" id="2423195at2759"/>
<feature type="compositionally biased region" description="Basic and acidic residues" evidence="4">
    <location>
        <begin position="1116"/>
        <end position="1151"/>
    </location>
</feature>
<dbReference type="AlphaFoldDB" id="A0A1L7X6T5"/>
<feature type="domain" description="AAA+ ATPase" evidence="5">
    <location>
        <begin position="532"/>
        <end position="677"/>
    </location>
</feature>
<dbReference type="Pfam" id="PF00004">
    <property type="entry name" value="AAA"/>
    <property type="match status" value="3"/>
</dbReference>
<dbReference type="Gene3D" id="3.40.50.300">
    <property type="entry name" value="P-loop containing nucleotide triphosphate hydrolases"/>
    <property type="match status" value="3"/>
</dbReference>
<feature type="domain" description="AAA+ ATPase" evidence="5">
    <location>
        <begin position="806"/>
        <end position="946"/>
    </location>
</feature>
<dbReference type="FunFam" id="3.40.50.300:FF:000216">
    <property type="entry name" value="Type VII secretion ATPase EccA"/>
    <property type="match status" value="1"/>
</dbReference>
<dbReference type="SUPFAM" id="SSF52540">
    <property type="entry name" value="P-loop containing nucleoside triphosphate hydrolases"/>
    <property type="match status" value="3"/>
</dbReference>
<feature type="compositionally biased region" description="Polar residues" evidence="4">
    <location>
        <begin position="1"/>
        <end position="10"/>
    </location>
</feature>
<accession>A0A1L7X6T5</accession>
<dbReference type="Pfam" id="PF17866">
    <property type="entry name" value="AAA_lid_6"/>
    <property type="match status" value="2"/>
</dbReference>
<dbReference type="InterPro" id="IPR003959">
    <property type="entry name" value="ATPase_AAA_core"/>
</dbReference>
<evidence type="ECO:0000256" key="3">
    <source>
        <dbReference type="ARBA" id="ARBA00022840"/>
    </source>
</evidence>
<keyword evidence="7" id="KW-1185">Reference proteome</keyword>
<dbReference type="InterPro" id="IPR041627">
    <property type="entry name" value="AAA_lid_6"/>
</dbReference>
<feature type="compositionally biased region" description="Basic and acidic residues" evidence="4">
    <location>
        <begin position="14"/>
        <end position="34"/>
    </location>
</feature>
<dbReference type="PRINTS" id="PR00819">
    <property type="entry name" value="CBXCFQXSUPER"/>
</dbReference>
<dbReference type="InterPro" id="IPR027417">
    <property type="entry name" value="P-loop_NTPase"/>
</dbReference>
<feature type="region of interest" description="Disordered" evidence="4">
    <location>
        <begin position="1013"/>
        <end position="1037"/>
    </location>
</feature>
<keyword evidence="2" id="KW-0547">Nucleotide-binding</keyword>
<dbReference type="InterPro" id="IPR003593">
    <property type="entry name" value="AAA+_ATPase"/>
</dbReference>
<evidence type="ECO:0000256" key="2">
    <source>
        <dbReference type="ARBA" id="ARBA00022741"/>
    </source>
</evidence>
<organism evidence="6 7">
    <name type="scientific">Phialocephala subalpina</name>
    <dbReference type="NCBI Taxonomy" id="576137"/>
    <lineage>
        <taxon>Eukaryota</taxon>
        <taxon>Fungi</taxon>
        <taxon>Dikarya</taxon>
        <taxon>Ascomycota</taxon>
        <taxon>Pezizomycotina</taxon>
        <taxon>Leotiomycetes</taxon>
        <taxon>Helotiales</taxon>
        <taxon>Mollisiaceae</taxon>
        <taxon>Phialocephala</taxon>
        <taxon>Phialocephala fortinii species complex</taxon>
    </lineage>
</organism>
<feature type="region of interest" description="Disordered" evidence="4">
    <location>
        <begin position="396"/>
        <end position="440"/>
    </location>
</feature>
<protein>
    <recommendedName>
        <fullName evidence="5">AAA+ ATPase domain-containing protein</fullName>
    </recommendedName>
</protein>
<dbReference type="GO" id="GO:0016887">
    <property type="term" value="F:ATP hydrolysis activity"/>
    <property type="evidence" value="ECO:0007669"/>
    <property type="project" value="InterPro"/>
</dbReference>
<dbReference type="PANTHER" id="PTHR43392">
    <property type="entry name" value="AAA-TYPE ATPASE FAMILY PROTEIN / ANKYRIN REPEAT FAMILY PROTEIN"/>
    <property type="match status" value="1"/>
</dbReference>